<dbReference type="RefSeq" id="WP_248670181.1">
    <property type="nucleotide sequence ID" value="NZ_JALPRX010000187.1"/>
</dbReference>
<proteinExistence type="predicted"/>
<protein>
    <submittedName>
        <fullName evidence="3">Uncharacterized protein</fullName>
    </submittedName>
</protein>
<dbReference type="AlphaFoldDB" id="A0A9X1YCY8"/>
<accession>A0A9X1YCY8</accession>
<feature type="compositionally biased region" description="Low complexity" evidence="2">
    <location>
        <begin position="24"/>
        <end position="37"/>
    </location>
</feature>
<keyword evidence="4" id="KW-1185">Reference proteome</keyword>
<evidence type="ECO:0000313" key="4">
    <source>
        <dbReference type="Proteomes" id="UP001139516"/>
    </source>
</evidence>
<dbReference type="Proteomes" id="UP001139516">
    <property type="component" value="Unassembled WGS sequence"/>
</dbReference>
<evidence type="ECO:0000256" key="1">
    <source>
        <dbReference type="SAM" id="Coils"/>
    </source>
</evidence>
<keyword evidence="1" id="KW-0175">Coiled coil</keyword>
<reference evidence="3" key="1">
    <citation type="submission" date="2022-04" db="EMBL/GenBank/DDBJ databases">
        <title>Roseomonas acroporae sp. nov., isolated from coral Acropora digitifera.</title>
        <authorList>
            <person name="Sun H."/>
        </authorList>
    </citation>
    <scope>NUCLEOTIDE SEQUENCE</scope>
    <source>
        <strain evidence="3">NAR14</strain>
    </source>
</reference>
<name>A0A9X1YCY8_9PROT</name>
<feature type="region of interest" description="Disordered" evidence="2">
    <location>
        <begin position="1"/>
        <end position="37"/>
    </location>
</feature>
<evidence type="ECO:0000256" key="2">
    <source>
        <dbReference type="SAM" id="MobiDB-lite"/>
    </source>
</evidence>
<organism evidence="3 4">
    <name type="scientific">Roseomonas acroporae</name>
    <dbReference type="NCBI Taxonomy" id="2937791"/>
    <lineage>
        <taxon>Bacteria</taxon>
        <taxon>Pseudomonadati</taxon>
        <taxon>Pseudomonadota</taxon>
        <taxon>Alphaproteobacteria</taxon>
        <taxon>Acetobacterales</taxon>
        <taxon>Roseomonadaceae</taxon>
        <taxon>Roseomonas</taxon>
    </lineage>
</organism>
<comment type="caution">
    <text evidence="3">The sequence shown here is derived from an EMBL/GenBank/DDBJ whole genome shotgun (WGS) entry which is preliminary data.</text>
</comment>
<sequence length="745" mass="76320">MSGSVGGNDPWSVFPLAGGGPGGAAAPAMSPAAPGAAPDPWSAFPLAGAAPAAAGGGTTPAAAAAPARGGSLYDLAGTAVSRGLGAIAGLPNAAAEADRWLLRRLFGEERGDAIARYLDVGADHAPTQQQAAAAIMDRAGVRETEAESRLGRLAQRGVEFAVGSAVPLPLGPALRAGGLGARLGELGGQAVQGARLGAIAGVASEAAGQATAGTAAEPYARAAAGAAVPLAAGAASLANRGSATVARRALEGVTDTQLAVAERLMAQSRAAGTPLTADEAIQQVTGANQRLQTLRRTVEQAEQGAPLRQLMQERPAANRAAFGRMADAELPAADPLTAPTIPARLSAAAEQVLAEARRARTDATRPIFEMAQRQLSTPAARPQVRQAVEQAIAEMDQAIRADQSGLLARQLDPVRRSFQRPGASGRLEPVTDIESIERARRYFRDTLAAPPAPGQPVIDRELAARVGTALNGLRDRLRGLSDSLATTSGRGPYGVALDRYADISRTQVEPLESGLIGAVSRQPTAPGQYRTLVPDAPSLAALPTTPAATRQAVRQLAARDPGAAQDLISTYVRGAFEEASQRLGSAGQREQGAAGFAATVAGNAEQRAVLRSAIEAAHGPEAWRGFERLLDVFDAQQYRAAAGSQTTFNTAMRDDLTRGGLVQGAVAAANVPAWSRRLREVMEDLRYGRNVGRIADILTSAEGVQRLRALARQPAGSAGAAAILGGLFAGSRGWSDAPGDAATTP</sequence>
<feature type="coiled-coil region" evidence="1">
    <location>
        <begin position="277"/>
        <end position="304"/>
    </location>
</feature>
<dbReference type="EMBL" id="JALPRX010000187">
    <property type="protein sequence ID" value="MCK8788139.1"/>
    <property type="molecule type" value="Genomic_DNA"/>
</dbReference>
<evidence type="ECO:0000313" key="3">
    <source>
        <dbReference type="EMBL" id="MCK8788139.1"/>
    </source>
</evidence>
<gene>
    <name evidence="3" type="ORF">M0638_27680</name>
</gene>